<dbReference type="SUPFAM" id="SSF117281">
    <property type="entry name" value="Kelch motif"/>
    <property type="match status" value="1"/>
</dbReference>
<dbReference type="EMBL" id="JAHLFE010000071">
    <property type="protein sequence ID" value="MBU3843993.1"/>
    <property type="molecule type" value="Genomic_DNA"/>
</dbReference>
<dbReference type="Proteomes" id="UP000733611">
    <property type="component" value="Unassembled WGS sequence"/>
</dbReference>
<keyword evidence="6" id="KW-0119">Carbohydrate metabolism</keyword>
<dbReference type="Pfam" id="PF24996">
    <property type="entry name" value="NANM"/>
    <property type="match status" value="1"/>
</dbReference>
<keyword evidence="2 7" id="KW-0732">Signal</keyword>
<proteinExistence type="predicted"/>
<sequence length="383" mass="39820">MKMKQLAAALALTTFGAFASTAMAAALPDTPVPFKSGAGAMYDGVIYIGLGTAGQSWYKLDTKAAQPQWEAIAAFPDASRDQAQAVAINGKVYVFGGNGKINSDVVSVSNEVYAYDIASDSWTKVLTRSPIGLTGHTVVTADGKNALVVGSVNKAIFDGYFSDVDYATKAGDKALLDKINADYNGKQVKDYFFNKAILQYDPANNLWTTVGDLPYVGTAGSAVAVNPQDGSVAVVGGERKPGLRTATNVKFTVVDGYAKLDFLGDLIPPAGEDVQEGVAGAFAGYSNGTLVVAGGANFPGSTANYAAGQNFAHNGCTKTWRDEIYTYANGEWSNAGTLGQPLGYGVTIQNGDEIIFIGGETTGGTATSDVQTVTVQNGQVVVE</sequence>
<evidence type="ECO:0000256" key="3">
    <source>
        <dbReference type="ARBA" id="ARBA00022737"/>
    </source>
</evidence>
<evidence type="ECO:0000256" key="5">
    <source>
        <dbReference type="ARBA" id="ARBA00023235"/>
    </source>
</evidence>
<accession>A0A948TG23</accession>
<evidence type="ECO:0000313" key="9">
    <source>
        <dbReference type="Proteomes" id="UP000733611"/>
    </source>
</evidence>
<keyword evidence="1" id="KW-0880">Kelch repeat</keyword>
<dbReference type="GO" id="GO:0016853">
    <property type="term" value="F:isomerase activity"/>
    <property type="evidence" value="ECO:0007669"/>
    <property type="project" value="UniProtKB-KW"/>
</dbReference>
<dbReference type="InterPro" id="IPR015915">
    <property type="entry name" value="Kelch-typ_b-propeller"/>
</dbReference>
<evidence type="ECO:0000256" key="4">
    <source>
        <dbReference type="ARBA" id="ARBA00022764"/>
    </source>
</evidence>
<dbReference type="PANTHER" id="PTHR45632">
    <property type="entry name" value="LD33804P"/>
    <property type="match status" value="1"/>
</dbReference>
<feature type="signal peptide" evidence="7">
    <location>
        <begin position="1"/>
        <end position="24"/>
    </location>
</feature>
<reference evidence="8" key="1">
    <citation type="journal article" date="2021" name="PeerJ">
        <title>Extensive microbial diversity within the chicken gut microbiome revealed by metagenomics and culture.</title>
        <authorList>
            <person name="Gilroy R."/>
            <person name="Ravi A."/>
            <person name="Getino M."/>
            <person name="Pursley I."/>
            <person name="Horton D.L."/>
            <person name="Alikhan N.F."/>
            <person name="Baker D."/>
            <person name="Gharbi K."/>
            <person name="Hall N."/>
            <person name="Watson M."/>
            <person name="Adriaenssens E.M."/>
            <person name="Foster-Nyarko E."/>
            <person name="Jarju S."/>
            <person name="Secka A."/>
            <person name="Antonio M."/>
            <person name="Oren A."/>
            <person name="Chaudhuri R.R."/>
            <person name="La Ragione R."/>
            <person name="Hildebrand F."/>
            <person name="Pallen M.J."/>
        </authorList>
    </citation>
    <scope>NUCLEOTIDE SEQUENCE</scope>
    <source>
        <strain evidence="8">378</strain>
    </source>
</reference>
<organism evidence="8 9">
    <name type="scientific">Candidatus Anaerobiospirillum pullicola</name>
    <dbReference type="NCBI Taxonomy" id="2838451"/>
    <lineage>
        <taxon>Bacteria</taxon>
        <taxon>Pseudomonadati</taxon>
        <taxon>Pseudomonadota</taxon>
        <taxon>Gammaproteobacteria</taxon>
        <taxon>Aeromonadales</taxon>
        <taxon>Succinivibrionaceae</taxon>
        <taxon>Anaerobiospirillum</taxon>
    </lineage>
</organism>
<name>A0A948TG23_9GAMM</name>
<dbReference type="NCBIfam" id="TIGR03547">
    <property type="entry name" value="muta_rot_YjhT"/>
    <property type="match status" value="1"/>
</dbReference>
<dbReference type="PANTHER" id="PTHR45632:SF3">
    <property type="entry name" value="KELCH-LIKE PROTEIN 32"/>
    <property type="match status" value="1"/>
</dbReference>
<keyword evidence="4" id="KW-0574">Periplasm</keyword>
<protein>
    <submittedName>
        <fullName evidence="8">N-acetylneuraminate epimerase</fullName>
    </submittedName>
</protein>
<evidence type="ECO:0000256" key="7">
    <source>
        <dbReference type="SAM" id="SignalP"/>
    </source>
</evidence>
<evidence type="ECO:0000313" key="8">
    <source>
        <dbReference type="EMBL" id="MBU3843993.1"/>
    </source>
</evidence>
<dbReference type="AlphaFoldDB" id="A0A948TG23"/>
<dbReference type="NCBIfam" id="NF010730">
    <property type="entry name" value="PRK14131.1"/>
    <property type="match status" value="1"/>
</dbReference>
<dbReference type="InterPro" id="IPR019936">
    <property type="entry name" value="NanM_proteobact"/>
</dbReference>
<gene>
    <name evidence="8" type="ORF">H9847_03865</name>
</gene>
<feature type="chain" id="PRO_5037843554" evidence="7">
    <location>
        <begin position="25"/>
        <end position="383"/>
    </location>
</feature>
<keyword evidence="3" id="KW-0677">Repeat</keyword>
<comment type="caution">
    <text evidence="8">The sequence shown here is derived from an EMBL/GenBank/DDBJ whole genome shotgun (WGS) entry which is preliminary data.</text>
</comment>
<evidence type="ECO:0000256" key="1">
    <source>
        <dbReference type="ARBA" id="ARBA00022441"/>
    </source>
</evidence>
<evidence type="ECO:0000256" key="2">
    <source>
        <dbReference type="ARBA" id="ARBA00022729"/>
    </source>
</evidence>
<dbReference type="InterPro" id="IPR056734">
    <property type="entry name" value="NANM"/>
</dbReference>
<dbReference type="Gene3D" id="2.120.10.80">
    <property type="entry name" value="Kelch-type beta propeller"/>
    <property type="match status" value="2"/>
</dbReference>
<reference evidence="8" key="2">
    <citation type="submission" date="2021-04" db="EMBL/GenBank/DDBJ databases">
        <authorList>
            <person name="Gilroy R."/>
        </authorList>
    </citation>
    <scope>NUCLEOTIDE SEQUENCE</scope>
    <source>
        <strain evidence="8">378</strain>
    </source>
</reference>
<evidence type="ECO:0000256" key="6">
    <source>
        <dbReference type="ARBA" id="ARBA00023277"/>
    </source>
</evidence>
<keyword evidence="5" id="KW-0413">Isomerase</keyword>